<evidence type="ECO:0000256" key="11">
    <source>
        <dbReference type="ARBA" id="ARBA00023136"/>
    </source>
</evidence>
<feature type="domain" description="Sec23/Sec24 beta-sandwich" evidence="19">
    <location>
        <begin position="385"/>
        <end position="490"/>
    </location>
</feature>
<evidence type="ECO:0000259" key="15">
    <source>
        <dbReference type="Pfam" id="PF00626"/>
    </source>
</evidence>
<keyword evidence="7 14" id="KW-0862">Zinc</keyword>
<dbReference type="InterPro" id="IPR006896">
    <property type="entry name" value="Sec23/24_trunk_dom"/>
</dbReference>
<protein>
    <recommendedName>
        <fullName evidence="3 14">Protein transport protein SEC23</fullName>
    </recommendedName>
</protein>
<organism evidence="20 21">
    <name type="scientific">Tritrichomonas foetus</name>
    <dbReference type="NCBI Taxonomy" id="1144522"/>
    <lineage>
        <taxon>Eukaryota</taxon>
        <taxon>Metamonada</taxon>
        <taxon>Parabasalia</taxon>
        <taxon>Tritrichomonadida</taxon>
        <taxon>Tritrichomonadidae</taxon>
        <taxon>Tritrichomonas</taxon>
    </lineage>
</organism>
<dbReference type="Proteomes" id="UP000179807">
    <property type="component" value="Unassembled WGS sequence"/>
</dbReference>
<dbReference type="RefSeq" id="XP_068369780.1">
    <property type="nucleotide sequence ID" value="XM_068497017.1"/>
</dbReference>
<evidence type="ECO:0000256" key="4">
    <source>
        <dbReference type="ARBA" id="ARBA00022448"/>
    </source>
</evidence>
<dbReference type="InterPro" id="IPR007123">
    <property type="entry name" value="Gelsolin-like_dom"/>
</dbReference>
<dbReference type="Gene3D" id="1.20.120.730">
    <property type="entry name" value="Sec23/Sec24 helical domain"/>
    <property type="match status" value="1"/>
</dbReference>
<evidence type="ECO:0000259" key="19">
    <source>
        <dbReference type="Pfam" id="PF08033"/>
    </source>
</evidence>
<dbReference type="GO" id="GO:0005096">
    <property type="term" value="F:GTPase activator activity"/>
    <property type="evidence" value="ECO:0007669"/>
    <property type="project" value="TreeGrafter"/>
</dbReference>
<dbReference type="GO" id="GO:0000139">
    <property type="term" value="C:Golgi membrane"/>
    <property type="evidence" value="ECO:0007669"/>
    <property type="project" value="UniProtKB-SubCell"/>
</dbReference>
<evidence type="ECO:0000256" key="2">
    <source>
        <dbReference type="ARBA" id="ARBA00009210"/>
    </source>
</evidence>
<sequence>MDFNQVEDQNGIRFAWNTLPTNRVDASSSGLPLGCLYTPLKQIPDHQPNKYGPVVCQRCHSVLNPYSRIDFANKTWSCPICKTISPLPSTYHGMTQECLVAECHPNYTTIEYTLPEAASFPPIFLFVVDTCLTEKEHQALKTLLLQAIGTLPPSSLVGFISFGKLVYIHELRFSECPRNFVFNGLKTYDVAKLKQCLSLNSVSGPNSNDGQNDFILPVSDAEQMLNSIVDTLEVDPFVVERGNRFERCTGAAVDIAVTLLESLFPRASAQIVLFSGGPITRGPGSMAALKRSDVVRQHRDIESGKAEMTTKSREFFSQIAKRACLTNVAVNVISASFEESGLYEISPLVQQTGGFMLANESFTEENISRTLIKYFKGGVFQNSGADAAISFRSSNAIKVTHVVGPCAPMNALNSIINNNNNLNSSNSGENQWKVCGLLPTTTFSFFFEITQSKTEPVPDGEFAFIQFQTRYRHISDGDLRLRVTTATLQFADLSTNKQMLINGFDQEAASVLLAKQAMYSIQNTNTGTTGSGASSIASTISSTISSSSAATTAAIVESVDRQLIRFCRTFGDYTPKQPSSFQLAPQLQFLPMFVFHFRRSPFLSTFNSTPDQTASLRHALMCEDVTNSLFMIQPTLMKYSLDQAPTPVILDTSSLRNDCVLLLDTYFRVLIWHGSTIAAWRNQGYQEQEEYQNLKAALEQPKSEAQALVDERFPTPQFASCDQDSSLARYLLARCNPSTDASFASAYGPGENLSTDEPSLANFTQKLKNVAVNGK</sequence>
<evidence type="ECO:0000256" key="3">
    <source>
        <dbReference type="ARBA" id="ARBA00021212"/>
    </source>
</evidence>
<evidence type="ECO:0000256" key="9">
    <source>
        <dbReference type="ARBA" id="ARBA00022927"/>
    </source>
</evidence>
<comment type="subcellular location">
    <subcellularLocation>
        <location evidence="14">Cytoplasmic vesicle</location>
        <location evidence="14">COPII-coated vesicle membrane</location>
        <topology evidence="14">Peripheral membrane protein</topology>
        <orientation evidence="14">Cytoplasmic side</orientation>
    </subcellularLocation>
    <subcellularLocation>
        <location evidence="14">Endoplasmic reticulum membrane</location>
        <topology evidence="14">Peripheral membrane protein</topology>
        <orientation evidence="14">Cytoplasmic side</orientation>
    </subcellularLocation>
    <subcellularLocation>
        <location evidence="1">Golgi apparatus membrane</location>
        <topology evidence="1">Peripheral membrane protein</topology>
        <orientation evidence="1">Cytoplasmic side</orientation>
    </subcellularLocation>
</comment>
<dbReference type="InterPro" id="IPR029006">
    <property type="entry name" value="ADF-H/Gelsolin-like_dom_sf"/>
</dbReference>
<name>A0A1J4L3U6_9EUKA</name>
<dbReference type="InterPro" id="IPR036180">
    <property type="entry name" value="Gelsolin-like_dom_sf"/>
</dbReference>
<keyword evidence="14" id="KW-0963">Cytoplasm</keyword>
<evidence type="ECO:0000256" key="12">
    <source>
        <dbReference type="ARBA" id="ARBA00023329"/>
    </source>
</evidence>
<dbReference type="FunFam" id="3.40.20.10:FF:000041">
    <property type="entry name" value="Protein transport protein SEC23"/>
    <property type="match status" value="1"/>
</dbReference>
<dbReference type="GO" id="GO:0008270">
    <property type="term" value="F:zinc ion binding"/>
    <property type="evidence" value="ECO:0007669"/>
    <property type="project" value="InterPro"/>
</dbReference>
<evidence type="ECO:0000313" key="21">
    <source>
        <dbReference type="Proteomes" id="UP000179807"/>
    </source>
</evidence>
<evidence type="ECO:0000259" key="18">
    <source>
        <dbReference type="Pfam" id="PF04815"/>
    </source>
</evidence>
<dbReference type="InterPro" id="IPR037364">
    <property type="entry name" value="Sec23"/>
</dbReference>
<dbReference type="SUPFAM" id="SSF53300">
    <property type="entry name" value="vWA-like"/>
    <property type="match status" value="1"/>
</dbReference>
<comment type="caution">
    <text evidence="20">The sequence shown here is derived from an EMBL/GenBank/DDBJ whole genome shotgun (WGS) entry which is preliminary data.</text>
</comment>
<accession>A0A1J4L3U6</accession>
<keyword evidence="10" id="KW-0333">Golgi apparatus</keyword>
<dbReference type="Pfam" id="PF08033">
    <property type="entry name" value="Sec23_BS"/>
    <property type="match status" value="1"/>
</dbReference>
<dbReference type="AlphaFoldDB" id="A0A1J4L3U6"/>
<keyword evidence="21" id="KW-1185">Reference proteome</keyword>
<dbReference type="Pfam" id="PF00626">
    <property type="entry name" value="Gelsolin"/>
    <property type="match status" value="1"/>
</dbReference>
<dbReference type="Gene3D" id="3.40.20.10">
    <property type="entry name" value="Severin"/>
    <property type="match status" value="1"/>
</dbReference>
<keyword evidence="4 14" id="KW-0813">Transport</keyword>
<keyword evidence="11 14" id="KW-0472">Membrane</keyword>
<feature type="domain" description="Zinc finger Sec23/Sec24-type" evidence="16">
    <location>
        <begin position="53"/>
        <end position="91"/>
    </location>
</feature>
<feature type="domain" description="Sec23/Sec24 trunk" evidence="17">
    <location>
        <begin position="121"/>
        <end position="372"/>
    </location>
</feature>
<dbReference type="InterPro" id="IPR036175">
    <property type="entry name" value="Sec23/24_helical_dom_sf"/>
</dbReference>
<dbReference type="InterPro" id="IPR036465">
    <property type="entry name" value="vWFA_dom_sf"/>
</dbReference>
<keyword evidence="6 14" id="KW-0256">Endoplasmic reticulum</keyword>
<evidence type="ECO:0000256" key="8">
    <source>
        <dbReference type="ARBA" id="ARBA00022892"/>
    </source>
</evidence>
<feature type="domain" description="Sec23/Sec24 helical" evidence="18">
    <location>
        <begin position="543"/>
        <end position="629"/>
    </location>
</feature>
<evidence type="ECO:0000256" key="7">
    <source>
        <dbReference type="ARBA" id="ARBA00022833"/>
    </source>
</evidence>
<reference evidence="20" key="1">
    <citation type="submission" date="2016-10" db="EMBL/GenBank/DDBJ databases">
        <authorList>
            <person name="Benchimol M."/>
            <person name="Almeida L.G."/>
            <person name="Vasconcelos A.T."/>
            <person name="Perreira-Neves A."/>
            <person name="Rosa I.A."/>
            <person name="Tasca T."/>
            <person name="Bogo M.R."/>
            <person name="de Souza W."/>
        </authorList>
    </citation>
    <scope>NUCLEOTIDE SEQUENCE [LARGE SCALE GENOMIC DNA]</scope>
    <source>
        <strain evidence="20">K</strain>
    </source>
</reference>
<dbReference type="Gene3D" id="3.40.50.410">
    <property type="entry name" value="von Willebrand factor, type A domain"/>
    <property type="match status" value="1"/>
</dbReference>
<dbReference type="InterPro" id="IPR006900">
    <property type="entry name" value="Sec23/24_helical_dom"/>
</dbReference>
<evidence type="ECO:0000256" key="6">
    <source>
        <dbReference type="ARBA" id="ARBA00022824"/>
    </source>
</evidence>
<keyword evidence="5 14" id="KW-0479">Metal-binding</keyword>
<dbReference type="InterPro" id="IPR036174">
    <property type="entry name" value="Znf_Sec23_Sec24_sf"/>
</dbReference>
<dbReference type="GO" id="GO:0030127">
    <property type="term" value="C:COPII vesicle coat"/>
    <property type="evidence" value="ECO:0007669"/>
    <property type="project" value="InterPro"/>
</dbReference>
<dbReference type="FunFam" id="3.40.50.410:FF:000043">
    <property type="entry name" value="Protein transport protein SEC23"/>
    <property type="match status" value="1"/>
</dbReference>
<comment type="similarity">
    <text evidence="2 14">Belongs to the SEC23/SEC24 family. SEC23 subfamily.</text>
</comment>
<dbReference type="SUPFAM" id="SSF82919">
    <property type="entry name" value="Zn-finger domain of Sec23/24"/>
    <property type="match status" value="1"/>
</dbReference>
<dbReference type="PANTHER" id="PTHR11141">
    <property type="entry name" value="PROTEIN TRANSPORT PROTEIN SEC23"/>
    <property type="match status" value="1"/>
</dbReference>
<evidence type="ECO:0000256" key="13">
    <source>
        <dbReference type="ARBA" id="ARBA00025471"/>
    </source>
</evidence>
<dbReference type="GeneID" id="94831721"/>
<dbReference type="GO" id="GO:0090110">
    <property type="term" value="P:COPII-coated vesicle cargo loading"/>
    <property type="evidence" value="ECO:0007669"/>
    <property type="project" value="TreeGrafter"/>
</dbReference>
<evidence type="ECO:0000256" key="1">
    <source>
        <dbReference type="ARBA" id="ARBA00004255"/>
    </source>
</evidence>
<comment type="function">
    <text evidence="13 14">Component of the coat protein complex II (COPII) which promotes the formation of transport vesicles from the endoplasmic reticulum (ER). The coat has two main functions, the physical deformation of the endoplasmic reticulum membrane into vesicles and the selection of cargo molecules.</text>
</comment>
<keyword evidence="9 14" id="KW-0653">Protein transport</keyword>
<dbReference type="InterPro" id="IPR006895">
    <property type="entry name" value="Znf_Sec23_Sec24"/>
</dbReference>
<keyword evidence="8 14" id="KW-0931">ER-Golgi transport</keyword>
<dbReference type="Pfam" id="PF04810">
    <property type="entry name" value="zf-Sec23_Sec24"/>
    <property type="match status" value="1"/>
</dbReference>
<dbReference type="GO" id="GO:0070971">
    <property type="term" value="C:endoplasmic reticulum exit site"/>
    <property type="evidence" value="ECO:0007669"/>
    <property type="project" value="TreeGrafter"/>
</dbReference>
<dbReference type="Gene3D" id="2.30.30.380">
    <property type="entry name" value="Zn-finger domain of Sec23/24"/>
    <property type="match status" value="1"/>
</dbReference>
<dbReference type="Gene3D" id="2.60.40.1670">
    <property type="entry name" value="beta-sandwich domain of Sec23/24"/>
    <property type="match status" value="1"/>
</dbReference>
<dbReference type="SUPFAM" id="SSF82754">
    <property type="entry name" value="C-terminal, gelsolin-like domain of Sec23/24"/>
    <property type="match status" value="1"/>
</dbReference>
<gene>
    <name evidence="20" type="primary">SEC23</name>
    <name evidence="20" type="ORF">TRFO_13074</name>
</gene>
<dbReference type="InterPro" id="IPR012990">
    <property type="entry name" value="Beta-sandwich_Sec23_24"/>
</dbReference>
<dbReference type="SUPFAM" id="SSF81995">
    <property type="entry name" value="beta-sandwich domain of Sec23/24"/>
    <property type="match status" value="1"/>
</dbReference>
<dbReference type="OrthoDB" id="10256289at2759"/>
<dbReference type="VEuPathDB" id="TrichDB:TRFO_13074"/>
<dbReference type="GO" id="GO:0005789">
    <property type="term" value="C:endoplasmic reticulum membrane"/>
    <property type="evidence" value="ECO:0007669"/>
    <property type="project" value="UniProtKB-SubCell"/>
</dbReference>
<feature type="domain" description="Gelsolin-like" evidence="15">
    <location>
        <begin position="644"/>
        <end position="729"/>
    </location>
</feature>
<dbReference type="Pfam" id="PF04815">
    <property type="entry name" value="Sec23_helical"/>
    <property type="match status" value="1"/>
</dbReference>
<dbReference type="SUPFAM" id="SSF81811">
    <property type="entry name" value="Helical domain of Sec23/24"/>
    <property type="match status" value="1"/>
</dbReference>
<evidence type="ECO:0000256" key="10">
    <source>
        <dbReference type="ARBA" id="ARBA00023034"/>
    </source>
</evidence>
<dbReference type="EMBL" id="MLAK01000089">
    <property type="protein sequence ID" value="OHT16644.1"/>
    <property type="molecule type" value="Genomic_DNA"/>
</dbReference>
<evidence type="ECO:0000313" key="20">
    <source>
        <dbReference type="EMBL" id="OHT16644.1"/>
    </source>
</evidence>
<keyword evidence="12 14" id="KW-0968">Cytoplasmic vesicle</keyword>
<evidence type="ECO:0000256" key="14">
    <source>
        <dbReference type="RuleBase" id="RU365030"/>
    </source>
</evidence>
<evidence type="ECO:0000259" key="17">
    <source>
        <dbReference type="Pfam" id="PF04811"/>
    </source>
</evidence>
<dbReference type="Pfam" id="PF04811">
    <property type="entry name" value="Sec23_trunk"/>
    <property type="match status" value="1"/>
</dbReference>
<evidence type="ECO:0000259" key="16">
    <source>
        <dbReference type="Pfam" id="PF04810"/>
    </source>
</evidence>
<dbReference type="GO" id="GO:0006886">
    <property type="term" value="P:intracellular protein transport"/>
    <property type="evidence" value="ECO:0007669"/>
    <property type="project" value="InterPro"/>
</dbReference>
<dbReference type="PANTHER" id="PTHR11141:SF0">
    <property type="entry name" value="PROTEIN TRANSPORT PROTEIN SEC23"/>
    <property type="match status" value="1"/>
</dbReference>
<evidence type="ECO:0000256" key="5">
    <source>
        <dbReference type="ARBA" id="ARBA00022723"/>
    </source>
</evidence>
<proteinExistence type="inferred from homology"/>